<dbReference type="GO" id="GO:0050709">
    <property type="term" value="P:negative regulation of protein secretion"/>
    <property type="evidence" value="ECO:0007669"/>
    <property type="project" value="InterPro"/>
</dbReference>
<evidence type="ECO:0000259" key="1">
    <source>
        <dbReference type="Pfam" id="PF07201"/>
    </source>
</evidence>
<proteinExistence type="predicted"/>
<dbReference type="NCBIfam" id="TIGR02568">
    <property type="entry name" value="LcrE"/>
    <property type="match status" value="1"/>
</dbReference>
<dbReference type="KEGG" id="pacr:FXN63_22370"/>
<dbReference type="Pfam" id="PF09059">
    <property type="entry name" value="TyeA"/>
    <property type="match status" value="1"/>
</dbReference>
<protein>
    <submittedName>
        <fullName evidence="3">YopN family type III secretion system gatekeeper subunit</fullName>
    </submittedName>
</protein>
<dbReference type="GO" id="GO:0009986">
    <property type="term" value="C:cell surface"/>
    <property type="evidence" value="ECO:0007669"/>
    <property type="project" value="InterPro"/>
</dbReference>
<dbReference type="GO" id="GO:0030254">
    <property type="term" value="P:protein secretion by the type III secretion system"/>
    <property type="evidence" value="ECO:0007669"/>
    <property type="project" value="InterPro"/>
</dbReference>
<dbReference type="InterPro" id="IPR015144">
    <property type="entry name" value="T3SS_TyeA"/>
</dbReference>
<keyword evidence="4" id="KW-1185">Reference proteome</keyword>
<dbReference type="AlphaFoldDB" id="A0A5C0B5R9"/>
<dbReference type="EMBL" id="CP043046">
    <property type="protein sequence ID" value="QEI09504.1"/>
    <property type="molecule type" value="Genomic_DNA"/>
</dbReference>
<dbReference type="Proteomes" id="UP000325161">
    <property type="component" value="Chromosome"/>
</dbReference>
<feature type="domain" description="Hypersensitivity response secretion-like HrpJ" evidence="1">
    <location>
        <begin position="84"/>
        <end position="217"/>
    </location>
</feature>
<dbReference type="Gene3D" id="1.10.150.630">
    <property type="match status" value="1"/>
</dbReference>
<feature type="domain" description="Type III secretion system effector delivery regulator TyeA" evidence="2">
    <location>
        <begin position="288"/>
        <end position="367"/>
    </location>
</feature>
<dbReference type="Gene3D" id="1.20.1280.80">
    <property type="match status" value="1"/>
</dbReference>
<evidence type="ECO:0000313" key="4">
    <source>
        <dbReference type="Proteomes" id="UP000325161"/>
    </source>
</evidence>
<dbReference type="InterPro" id="IPR013351">
    <property type="entry name" value="T3SS_TyeA-rel"/>
</dbReference>
<name>A0A5C0B5R9_9BURK</name>
<dbReference type="InterPro" id="IPR013401">
    <property type="entry name" value="T3SS_LcrE"/>
</dbReference>
<dbReference type="GO" id="GO:0019867">
    <property type="term" value="C:outer membrane"/>
    <property type="evidence" value="ECO:0007669"/>
    <property type="project" value="InterPro"/>
</dbReference>
<dbReference type="OrthoDB" id="8648956at2"/>
<dbReference type="NCBIfam" id="TIGR02511">
    <property type="entry name" value="type_III_tyeA"/>
    <property type="match status" value="1"/>
</dbReference>
<accession>A0A5C0B5R9</accession>
<reference evidence="3 4" key="1">
    <citation type="submission" date="2019-08" db="EMBL/GenBank/DDBJ databases">
        <title>Amphibian skin-associated Pigmentiphaga: genome sequence and occurrence across geography and hosts.</title>
        <authorList>
            <person name="Bletz M.C."/>
            <person name="Bunk B."/>
            <person name="Sproeer C."/>
            <person name="Biwer P."/>
            <person name="Reiter S."/>
            <person name="Rabemananjara F.C.E."/>
            <person name="Schulz S."/>
            <person name="Overmann J."/>
            <person name="Vences M."/>
        </authorList>
    </citation>
    <scope>NUCLEOTIDE SEQUENCE [LARGE SCALE GENOMIC DNA]</scope>
    <source>
        <strain evidence="3 4">Mada1488</strain>
    </source>
</reference>
<dbReference type="Pfam" id="PF07201">
    <property type="entry name" value="HrpJ"/>
    <property type="match status" value="1"/>
</dbReference>
<evidence type="ECO:0000259" key="2">
    <source>
        <dbReference type="Pfam" id="PF09059"/>
    </source>
</evidence>
<dbReference type="SUPFAM" id="SSF140591">
    <property type="entry name" value="Type III secretion system domain"/>
    <property type="match status" value="2"/>
</dbReference>
<evidence type="ECO:0000313" key="3">
    <source>
        <dbReference type="EMBL" id="QEI09504.1"/>
    </source>
</evidence>
<organism evidence="3 4">
    <name type="scientific">Pigmentiphaga aceris</name>
    <dbReference type="NCBI Taxonomy" id="1940612"/>
    <lineage>
        <taxon>Bacteria</taxon>
        <taxon>Pseudomonadati</taxon>
        <taxon>Pseudomonadota</taxon>
        <taxon>Betaproteobacteria</taxon>
        <taxon>Burkholderiales</taxon>
        <taxon>Alcaligenaceae</taxon>
        <taxon>Pigmentiphaga</taxon>
    </lineage>
</organism>
<dbReference type="InterPro" id="IPR038347">
    <property type="entry name" value="TyeA_sf"/>
</dbReference>
<gene>
    <name evidence="3" type="ORF">FXN63_22370</name>
</gene>
<dbReference type="InterPro" id="IPR010812">
    <property type="entry name" value="HrpJ-like"/>
</dbReference>
<sequence length="368" mass="39636">MNRIDAGTNIASYAQTSMQAGAGQTMGQQAGLALGEAVVHVEGEFSLADSAEELSLHMAEKTEEKTHAERTVKSDRPLQVLDAAEIEDLLDETHDADAQAKLSELTKHLLEGKGNPREQAGKAFEDISQQYLALQYALQKGEQEGASVDVLEGLRDAIADMEMESGPEIRAGINSLRTAGAFGADAAGVADFQRTYRDVVLGENSLSKTLNLAIERFGEKDVGRGVKQLIQALGADLAATKPSTDSARLQSLIQDLYQLEVAVTVLDGCAELSATHQARGGAPLDSTKLMRDLVSVTGERWVSASRFTGIADSQNVRELDARIPFLTGVKHMMRDLPVQIYPDTDTRQSILGASQEALDLAIDQEEEQ</sequence>